<organism evidence="1 2">
    <name type="scientific">Prymnesium parvum</name>
    <name type="common">Toxic golden alga</name>
    <dbReference type="NCBI Taxonomy" id="97485"/>
    <lineage>
        <taxon>Eukaryota</taxon>
        <taxon>Haptista</taxon>
        <taxon>Haptophyta</taxon>
        <taxon>Prymnesiophyceae</taxon>
        <taxon>Prymnesiales</taxon>
        <taxon>Prymnesiaceae</taxon>
        <taxon>Prymnesium</taxon>
    </lineage>
</organism>
<protein>
    <submittedName>
        <fullName evidence="1">Uncharacterized protein</fullName>
    </submittedName>
</protein>
<evidence type="ECO:0000313" key="2">
    <source>
        <dbReference type="Proteomes" id="UP001515480"/>
    </source>
</evidence>
<name>A0AB34KC03_PRYPA</name>
<dbReference type="EMBL" id="JBGBPQ010000001">
    <property type="protein sequence ID" value="KAL1530817.1"/>
    <property type="molecule type" value="Genomic_DNA"/>
</dbReference>
<dbReference type="Proteomes" id="UP001515480">
    <property type="component" value="Unassembled WGS sequence"/>
</dbReference>
<proteinExistence type="predicted"/>
<dbReference type="AlphaFoldDB" id="A0AB34KC03"/>
<reference evidence="1 2" key="1">
    <citation type="journal article" date="2024" name="Science">
        <title>Giant polyketide synthase enzymes in the biosynthesis of giant marine polyether toxins.</title>
        <authorList>
            <person name="Fallon T.R."/>
            <person name="Shende V.V."/>
            <person name="Wierzbicki I.H."/>
            <person name="Pendleton A.L."/>
            <person name="Watervoot N.F."/>
            <person name="Auber R.P."/>
            <person name="Gonzalez D.J."/>
            <person name="Wisecaver J.H."/>
            <person name="Moore B.S."/>
        </authorList>
    </citation>
    <scope>NUCLEOTIDE SEQUENCE [LARGE SCALE GENOMIC DNA]</scope>
    <source>
        <strain evidence="1 2">12B1</strain>
    </source>
</reference>
<evidence type="ECO:0000313" key="1">
    <source>
        <dbReference type="EMBL" id="KAL1530817.1"/>
    </source>
</evidence>
<accession>A0AB34KC03</accession>
<comment type="caution">
    <text evidence="1">The sequence shown here is derived from an EMBL/GenBank/DDBJ whole genome shotgun (WGS) entry which is preliminary data.</text>
</comment>
<sequence length="165" mass="18292">MSTTVLLPPQHELVVPLRRAKRPSDAHAPPNKLPRSELLCSACDAKPPVAFVSMRIFSKHGNRINSLSNVHYSPWVPFTMVSDEIRGVLDALTDVETMEHALGVHSCPCKDGAAQYGIEAAVMTEDNLRRVTHTARVDVSGIRVDASWPRIGEWREVAQPRLFSC</sequence>
<keyword evidence="2" id="KW-1185">Reference proteome</keyword>
<gene>
    <name evidence="1" type="ORF">AB1Y20_001713</name>
</gene>